<evidence type="ECO:0000313" key="1">
    <source>
        <dbReference type="EMBL" id="KAI3706363.1"/>
    </source>
</evidence>
<name>A0ACB9A944_ARCLA</name>
<protein>
    <submittedName>
        <fullName evidence="1">Uncharacterized protein</fullName>
    </submittedName>
</protein>
<reference evidence="1 2" key="2">
    <citation type="journal article" date="2022" name="Mol. Ecol. Resour.">
        <title>The genomes of chicory, endive, great burdock and yacon provide insights into Asteraceae paleo-polyploidization history and plant inulin production.</title>
        <authorList>
            <person name="Fan W."/>
            <person name="Wang S."/>
            <person name="Wang H."/>
            <person name="Wang A."/>
            <person name="Jiang F."/>
            <person name="Liu H."/>
            <person name="Zhao H."/>
            <person name="Xu D."/>
            <person name="Zhang Y."/>
        </authorList>
    </citation>
    <scope>NUCLEOTIDE SEQUENCE [LARGE SCALE GENOMIC DNA]</scope>
    <source>
        <strain evidence="2">cv. Niubang</strain>
    </source>
</reference>
<organism evidence="1 2">
    <name type="scientific">Arctium lappa</name>
    <name type="common">Greater burdock</name>
    <name type="synonym">Lappa major</name>
    <dbReference type="NCBI Taxonomy" id="4217"/>
    <lineage>
        <taxon>Eukaryota</taxon>
        <taxon>Viridiplantae</taxon>
        <taxon>Streptophyta</taxon>
        <taxon>Embryophyta</taxon>
        <taxon>Tracheophyta</taxon>
        <taxon>Spermatophyta</taxon>
        <taxon>Magnoliopsida</taxon>
        <taxon>eudicotyledons</taxon>
        <taxon>Gunneridae</taxon>
        <taxon>Pentapetalae</taxon>
        <taxon>asterids</taxon>
        <taxon>campanulids</taxon>
        <taxon>Asterales</taxon>
        <taxon>Asteraceae</taxon>
        <taxon>Carduoideae</taxon>
        <taxon>Cardueae</taxon>
        <taxon>Arctiinae</taxon>
        <taxon>Arctium</taxon>
    </lineage>
</organism>
<dbReference type="Proteomes" id="UP001055879">
    <property type="component" value="Linkage Group LG08"/>
</dbReference>
<reference evidence="2" key="1">
    <citation type="journal article" date="2022" name="Mol. Ecol. Resour.">
        <title>The genomes of chicory, endive, great burdock and yacon provide insights into Asteraceae palaeo-polyploidization history and plant inulin production.</title>
        <authorList>
            <person name="Fan W."/>
            <person name="Wang S."/>
            <person name="Wang H."/>
            <person name="Wang A."/>
            <person name="Jiang F."/>
            <person name="Liu H."/>
            <person name="Zhao H."/>
            <person name="Xu D."/>
            <person name="Zhang Y."/>
        </authorList>
    </citation>
    <scope>NUCLEOTIDE SEQUENCE [LARGE SCALE GENOMIC DNA]</scope>
    <source>
        <strain evidence="2">cv. Niubang</strain>
    </source>
</reference>
<sequence length="106" mass="11639">MNKTDLSDFSILFFTFFLPDEELGTLLILPDFSQGDGSRPESVWFLHTSGGRCRLPGSLGGELLPWSLSSGGFPGGLLSTSHLVENVFGEERYRNANAGRLLMDEL</sequence>
<proteinExistence type="predicted"/>
<gene>
    <name evidence="1" type="ORF">L6452_24047</name>
</gene>
<keyword evidence="2" id="KW-1185">Reference proteome</keyword>
<evidence type="ECO:0000313" key="2">
    <source>
        <dbReference type="Proteomes" id="UP001055879"/>
    </source>
</evidence>
<dbReference type="EMBL" id="CM042054">
    <property type="protein sequence ID" value="KAI3706363.1"/>
    <property type="molecule type" value="Genomic_DNA"/>
</dbReference>
<comment type="caution">
    <text evidence="1">The sequence shown here is derived from an EMBL/GenBank/DDBJ whole genome shotgun (WGS) entry which is preliminary data.</text>
</comment>
<accession>A0ACB9A944</accession>